<dbReference type="Gene3D" id="1.20.1250.20">
    <property type="entry name" value="MFS general substrate transporter like domains"/>
    <property type="match status" value="1"/>
</dbReference>
<evidence type="ECO:0000256" key="3">
    <source>
        <dbReference type="ARBA" id="ARBA00022692"/>
    </source>
</evidence>
<evidence type="ECO:0000313" key="9">
    <source>
        <dbReference type="Proteomes" id="UP001054945"/>
    </source>
</evidence>
<evidence type="ECO:0000256" key="4">
    <source>
        <dbReference type="ARBA" id="ARBA00022989"/>
    </source>
</evidence>
<keyword evidence="4 7" id="KW-1133">Transmembrane helix</keyword>
<sequence length="151" mass="17018">MTQAVESEKPEQRLEDEGTTPQEPEDSEVRQELPPPLPPPRDWHNYYVVISLTYANFWMASAFSLQAPFFPREAELKGATPTQYGFVFSVFELVIIIMSPVYGKLIPTVTPKFLITSGVLIGGAACCAFGTFGLCSCWHYIYLFVLRRSDI</sequence>
<dbReference type="GO" id="GO:0016020">
    <property type="term" value="C:membrane"/>
    <property type="evidence" value="ECO:0007669"/>
    <property type="project" value="UniProtKB-SubCell"/>
</dbReference>
<dbReference type="SUPFAM" id="SSF103473">
    <property type="entry name" value="MFS general substrate transporter"/>
    <property type="match status" value="1"/>
</dbReference>
<dbReference type="Proteomes" id="UP001054945">
    <property type="component" value="Unassembled WGS sequence"/>
</dbReference>
<name>A0AAV4S874_CAEEX</name>
<dbReference type="PANTHER" id="PTHR23506">
    <property type="entry name" value="GH10249P"/>
    <property type="match status" value="1"/>
</dbReference>
<protein>
    <submittedName>
        <fullName evidence="8">MFS-type transporter SLC18B1</fullName>
    </submittedName>
</protein>
<reference evidence="8 9" key="1">
    <citation type="submission" date="2021-06" db="EMBL/GenBank/DDBJ databases">
        <title>Caerostris extrusa draft genome.</title>
        <authorList>
            <person name="Kono N."/>
            <person name="Arakawa K."/>
        </authorList>
    </citation>
    <scope>NUCLEOTIDE SEQUENCE [LARGE SCALE GENOMIC DNA]</scope>
</reference>
<dbReference type="Pfam" id="PF07690">
    <property type="entry name" value="MFS_1"/>
    <property type="match status" value="1"/>
</dbReference>
<keyword evidence="5 7" id="KW-0472">Membrane</keyword>
<keyword evidence="9" id="KW-1185">Reference proteome</keyword>
<organism evidence="8 9">
    <name type="scientific">Caerostris extrusa</name>
    <name type="common">Bark spider</name>
    <name type="synonym">Caerostris bankana</name>
    <dbReference type="NCBI Taxonomy" id="172846"/>
    <lineage>
        <taxon>Eukaryota</taxon>
        <taxon>Metazoa</taxon>
        <taxon>Ecdysozoa</taxon>
        <taxon>Arthropoda</taxon>
        <taxon>Chelicerata</taxon>
        <taxon>Arachnida</taxon>
        <taxon>Araneae</taxon>
        <taxon>Araneomorphae</taxon>
        <taxon>Entelegynae</taxon>
        <taxon>Araneoidea</taxon>
        <taxon>Araneidae</taxon>
        <taxon>Caerostris</taxon>
    </lineage>
</organism>
<dbReference type="AlphaFoldDB" id="A0AAV4S874"/>
<evidence type="ECO:0000256" key="2">
    <source>
        <dbReference type="ARBA" id="ARBA00022448"/>
    </source>
</evidence>
<comment type="caution">
    <text evidence="8">The sequence shown here is derived from an EMBL/GenBank/DDBJ whole genome shotgun (WGS) entry which is preliminary data.</text>
</comment>
<feature type="region of interest" description="Disordered" evidence="6">
    <location>
        <begin position="1"/>
        <end position="37"/>
    </location>
</feature>
<accession>A0AAV4S874</accession>
<evidence type="ECO:0000256" key="1">
    <source>
        <dbReference type="ARBA" id="ARBA00004141"/>
    </source>
</evidence>
<keyword evidence="2" id="KW-0813">Transport</keyword>
<feature type="transmembrane region" description="Helical" evidence="7">
    <location>
        <begin position="114"/>
        <end position="145"/>
    </location>
</feature>
<keyword evidence="3 7" id="KW-0812">Transmembrane</keyword>
<dbReference type="PANTHER" id="PTHR23506:SF26">
    <property type="entry name" value="MFS-TYPE TRANSPORTER SLC18B1"/>
    <property type="match status" value="1"/>
</dbReference>
<dbReference type="InterPro" id="IPR050930">
    <property type="entry name" value="MFS_Vesicular_Transporter"/>
</dbReference>
<feature type="transmembrane region" description="Helical" evidence="7">
    <location>
        <begin position="84"/>
        <end position="102"/>
    </location>
</feature>
<evidence type="ECO:0000256" key="6">
    <source>
        <dbReference type="SAM" id="MobiDB-lite"/>
    </source>
</evidence>
<feature type="transmembrane region" description="Helical" evidence="7">
    <location>
        <begin position="43"/>
        <end position="63"/>
    </location>
</feature>
<feature type="compositionally biased region" description="Basic and acidic residues" evidence="6">
    <location>
        <begin position="1"/>
        <end position="16"/>
    </location>
</feature>
<dbReference type="EMBL" id="BPLR01009048">
    <property type="protein sequence ID" value="GIY29286.1"/>
    <property type="molecule type" value="Genomic_DNA"/>
</dbReference>
<dbReference type="InterPro" id="IPR036259">
    <property type="entry name" value="MFS_trans_sf"/>
</dbReference>
<dbReference type="GO" id="GO:0022857">
    <property type="term" value="F:transmembrane transporter activity"/>
    <property type="evidence" value="ECO:0007669"/>
    <property type="project" value="InterPro"/>
</dbReference>
<evidence type="ECO:0000256" key="7">
    <source>
        <dbReference type="SAM" id="Phobius"/>
    </source>
</evidence>
<dbReference type="InterPro" id="IPR011701">
    <property type="entry name" value="MFS"/>
</dbReference>
<comment type="subcellular location">
    <subcellularLocation>
        <location evidence="1">Membrane</location>
        <topology evidence="1">Multi-pass membrane protein</topology>
    </subcellularLocation>
</comment>
<gene>
    <name evidence="8" type="primary">Slc18b1_2</name>
    <name evidence="8" type="ORF">CEXT_124021</name>
</gene>
<proteinExistence type="predicted"/>
<evidence type="ECO:0000256" key="5">
    <source>
        <dbReference type="ARBA" id="ARBA00023136"/>
    </source>
</evidence>
<evidence type="ECO:0000313" key="8">
    <source>
        <dbReference type="EMBL" id="GIY29286.1"/>
    </source>
</evidence>